<feature type="compositionally biased region" description="Basic and acidic residues" evidence="6">
    <location>
        <begin position="98"/>
        <end position="113"/>
    </location>
</feature>
<evidence type="ECO:0000259" key="7">
    <source>
        <dbReference type="Pfam" id="PF13877"/>
    </source>
</evidence>
<dbReference type="InterPro" id="IPR051982">
    <property type="entry name" value="CiliaryAsmbly_MitoImport"/>
</dbReference>
<dbReference type="EMBL" id="JARQWQ010000052">
    <property type="protein sequence ID" value="KAK2556995.1"/>
    <property type="molecule type" value="Genomic_DNA"/>
</dbReference>
<evidence type="ECO:0000313" key="8">
    <source>
        <dbReference type="EMBL" id="KAK2556995.1"/>
    </source>
</evidence>
<evidence type="ECO:0000256" key="5">
    <source>
        <dbReference type="PROSITE-ProRule" id="PRU00339"/>
    </source>
</evidence>
<dbReference type="InterPro" id="IPR011990">
    <property type="entry name" value="TPR-like_helical_dom_sf"/>
</dbReference>
<organism evidence="8 9">
    <name type="scientific">Acropora cervicornis</name>
    <name type="common">Staghorn coral</name>
    <dbReference type="NCBI Taxonomy" id="6130"/>
    <lineage>
        <taxon>Eukaryota</taxon>
        <taxon>Metazoa</taxon>
        <taxon>Cnidaria</taxon>
        <taxon>Anthozoa</taxon>
        <taxon>Hexacorallia</taxon>
        <taxon>Scleractinia</taxon>
        <taxon>Astrocoeniina</taxon>
        <taxon>Acroporidae</taxon>
        <taxon>Acropora</taxon>
    </lineage>
</organism>
<evidence type="ECO:0000313" key="9">
    <source>
        <dbReference type="Proteomes" id="UP001249851"/>
    </source>
</evidence>
<feature type="region of interest" description="Disordered" evidence="6">
    <location>
        <begin position="98"/>
        <end position="134"/>
    </location>
</feature>
<feature type="region of interest" description="Disordered" evidence="6">
    <location>
        <begin position="39"/>
        <end position="86"/>
    </location>
</feature>
<dbReference type="Pfam" id="PF13181">
    <property type="entry name" value="TPR_8"/>
    <property type="match status" value="2"/>
</dbReference>
<feature type="compositionally biased region" description="Basic and acidic residues" evidence="6">
    <location>
        <begin position="686"/>
        <end position="728"/>
    </location>
</feature>
<feature type="repeat" description="TPR" evidence="5">
    <location>
        <begin position="598"/>
        <end position="631"/>
    </location>
</feature>
<dbReference type="GO" id="GO:0006626">
    <property type="term" value="P:protein targeting to mitochondrion"/>
    <property type="evidence" value="ECO:0007669"/>
    <property type="project" value="TreeGrafter"/>
</dbReference>
<name>A0AAD9Q948_ACRCE</name>
<feature type="region of interest" description="Disordered" evidence="6">
    <location>
        <begin position="686"/>
        <end position="768"/>
    </location>
</feature>
<dbReference type="GO" id="GO:0031072">
    <property type="term" value="F:heat shock protein binding"/>
    <property type="evidence" value="ECO:0007669"/>
    <property type="project" value="TreeGrafter"/>
</dbReference>
<dbReference type="GO" id="GO:0005739">
    <property type="term" value="C:mitochondrion"/>
    <property type="evidence" value="ECO:0007669"/>
    <property type="project" value="TreeGrafter"/>
</dbReference>
<dbReference type="InterPro" id="IPR019734">
    <property type="entry name" value="TPR_rpt"/>
</dbReference>
<protein>
    <submittedName>
        <fullName evidence="8">Sperm-associated antigen 1</fullName>
    </submittedName>
</protein>
<feature type="compositionally biased region" description="Basic and acidic residues" evidence="6">
    <location>
        <begin position="242"/>
        <end position="252"/>
    </location>
</feature>
<feature type="repeat" description="TPR" evidence="5">
    <location>
        <begin position="140"/>
        <end position="173"/>
    </location>
</feature>
<reference evidence="8" key="1">
    <citation type="journal article" date="2023" name="G3 (Bethesda)">
        <title>Whole genome assembly and annotation of the endangered Caribbean coral Acropora cervicornis.</title>
        <authorList>
            <person name="Selwyn J.D."/>
            <person name="Vollmer S.V."/>
        </authorList>
    </citation>
    <scope>NUCLEOTIDE SEQUENCE</scope>
    <source>
        <strain evidence="8">K2</strain>
    </source>
</reference>
<comment type="caution">
    <text evidence="8">The sequence shown here is derived from an EMBL/GenBank/DDBJ whole genome shotgun (WGS) entry which is preliminary data.</text>
</comment>
<keyword evidence="4 5" id="KW-0802">TPR repeat</keyword>
<dbReference type="AlphaFoldDB" id="A0AAD9Q948"/>
<dbReference type="SUPFAM" id="SSF48452">
    <property type="entry name" value="TPR-like"/>
    <property type="match status" value="3"/>
</dbReference>
<evidence type="ECO:0000256" key="3">
    <source>
        <dbReference type="ARBA" id="ARBA00022737"/>
    </source>
</evidence>
<sequence length="872" mass="98234">MPIKTYQDLSASEEQEISNDLEEWMANVNKADESLKKEGVTRELTSDKLPPIRSAAGSNEVLLSKERESSSQVIRNKTGLPRSFHEWDRFDPENEIECLEKKDEEERKKKQEQAKGMNKSAIPPSLELKDKSETERRVLANREKEKGNEAFQSGNYSEALMYYCRSIELNPQVTAVYNNRALAAYLRRSLAHQGQGLKERATEDLYKALSIDPSNKRAKELLGEMKKDESVDTGQPNPTKSQEPKKAKHDSGEIDGTSYENHQDHTYAVTGKTATTTKGKRLKIVEVESENDNERNASQTSASCVDEINELPTAEHIVLDNRTEESEDFSSVEESKSVENPDLPGLVVKAQKEGTQLFKLGQFAEAAERFTQAIDILQKDKLSYQSAICSLLCNRGSCLLRIGDCAGCIADCTSALKIFPRDFRSVLKRAKAYERSEKYTKAWHDYQFALRIQSHHQGALQGNTSVSKHLESLYGRNWKEKVIQSTASEDATVHDVLTDGPADSPRDTLPHPTHASSSINSTVTVQPFPRGNTSNPHTLSLKETPTDDSQSTPGNDSVDPASRFAQCKEQGNKWVKQNRYQDAVSCYTDCLCIDPVNVAVYTNRALCFLRLGQNQLAISDTTEALRLQPNNVKALFRRAQAKKALSQYDSAARDLFELQKIEPKNTAAKRELDIVLDLCRKERRESAEKTTKSKLKEEKSEAKPEQEKPKNNQEIEAPKWKRINIEDIQHDDEDDPQPPEKEKISTNSEHQPKKTLAHKTESNTTNKPIKLAKKTAYDFFQAWSAVRKGNTKGHVDLLRQLETTQLAKVLSNKLDASMLNNIIAALKQELVPQGEEKLACTVLEQLTQVERFDMVLLFLSTEEKNGKDVKGF</sequence>
<dbReference type="Proteomes" id="UP001249851">
    <property type="component" value="Unassembled WGS sequence"/>
</dbReference>
<dbReference type="SMART" id="SM00028">
    <property type="entry name" value="TPR"/>
    <property type="match status" value="8"/>
</dbReference>
<feature type="region of interest" description="Disordered" evidence="6">
    <location>
        <begin position="321"/>
        <end position="340"/>
    </location>
</feature>
<dbReference type="PANTHER" id="PTHR45984:SF1">
    <property type="entry name" value="SPAG1 AXONEMAL DYNEIN ASSEMBLY FACTOR"/>
    <property type="match status" value="1"/>
</dbReference>
<dbReference type="GO" id="GO:0005829">
    <property type="term" value="C:cytosol"/>
    <property type="evidence" value="ECO:0007669"/>
    <property type="project" value="TreeGrafter"/>
</dbReference>
<feature type="region of interest" description="Disordered" evidence="6">
    <location>
        <begin position="490"/>
        <end position="561"/>
    </location>
</feature>
<feature type="region of interest" description="Disordered" evidence="6">
    <location>
        <begin position="224"/>
        <end position="306"/>
    </location>
</feature>
<evidence type="ECO:0000256" key="1">
    <source>
        <dbReference type="ARBA" id="ARBA00004496"/>
    </source>
</evidence>
<dbReference type="InterPro" id="IPR025986">
    <property type="entry name" value="RPAP3-like_C"/>
</dbReference>
<comment type="subcellular location">
    <subcellularLocation>
        <location evidence="1">Cytoplasm</location>
    </subcellularLocation>
</comment>
<feature type="domain" description="RNA-polymerase II-associated protein 3-like C-terminal" evidence="7">
    <location>
        <begin position="773"/>
        <end position="864"/>
    </location>
</feature>
<dbReference type="PANTHER" id="PTHR45984">
    <property type="entry name" value="RNA (RNA) POLYMERASE II ASSOCIATED PROTEIN HOMOLOG"/>
    <property type="match status" value="1"/>
</dbReference>
<proteinExistence type="predicted"/>
<dbReference type="Gene3D" id="1.25.40.10">
    <property type="entry name" value="Tetratricopeptide repeat domain"/>
    <property type="match status" value="4"/>
</dbReference>
<feature type="compositionally biased region" description="Polar residues" evidence="6">
    <location>
        <begin position="232"/>
        <end position="241"/>
    </location>
</feature>
<keyword evidence="2" id="KW-0963">Cytoplasm</keyword>
<dbReference type="Pfam" id="PF13877">
    <property type="entry name" value="RPAP3_C"/>
    <property type="match status" value="1"/>
</dbReference>
<feature type="compositionally biased region" description="Polar residues" evidence="6">
    <location>
        <begin position="514"/>
        <end position="555"/>
    </location>
</feature>
<accession>A0AAD9Q948</accession>
<feature type="repeat" description="TPR" evidence="5">
    <location>
        <begin position="182"/>
        <end position="215"/>
    </location>
</feature>
<keyword evidence="3" id="KW-0677">Repeat</keyword>
<dbReference type="PROSITE" id="PS50005">
    <property type="entry name" value="TPR"/>
    <property type="match status" value="3"/>
</dbReference>
<gene>
    <name evidence="8" type="ORF">P5673_020841</name>
</gene>
<evidence type="ECO:0000256" key="6">
    <source>
        <dbReference type="SAM" id="MobiDB-lite"/>
    </source>
</evidence>
<keyword evidence="9" id="KW-1185">Reference proteome</keyword>
<reference evidence="8" key="2">
    <citation type="journal article" date="2023" name="Science">
        <title>Genomic signatures of disease resistance in endangered staghorn corals.</title>
        <authorList>
            <person name="Vollmer S.V."/>
            <person name="Selwyn J.D."/>
            <person name="Despard B.A."/>
            <person name="Roesel C.L."/>
        </authorList>
    </citation>
    <scope>NUCLEOTIDE SEQUENCE</scope>
    <source>
        <strain evidence="8">K2</strain>
    </source>
</reference>
<evidence type="ECO:0000256" key="4">
    <source>
        <dbReference type="ARBA" id="ARBA00022803"/>
    </source>
</evidence>
<evidence type="ECO:0000256" key="2">
    <source>
        <dbReference type="ARBA" id="ARBA00022490"/>
    </source>
</evidence>